<feature type="signal peptide" evidence="1">
    <location>
        <begin position="1"/>
        <end position="22"/>
    </location>
</feature>
<evidence type="ECO:0000313" key="3">
    <source>
        <dbReference type="Proteomes" id="UP001206067"/>
    </source>
</evidence>
<proteinExistence type="predicted"/>
<keyword evidence="3" id="KW-1185">Reference proteome</keyword>
<evidence type="ECO:0000313" key="2">
    <source>
        <dbReference type="EMBL" id="MCR2832379.1"/>
    </source>
</evidence>
<sequence length="281" mass="28668">MNTRRAISALLALALPPVAAYAQEGEVDLASLDPPGPEMRVTLSQGEAARLYPLGTTLPETAWVCLPENGGLLVLVRPSGKQTIVWGGECAGGPVEDAVVAATPDSLAVPVAVPDPDADPVEGRGWSVLAASGPDAARFPPGSGLPSGVKLCLEEGSRVLLDFGVRYVLFSGPGCNPAIPPPPDDSVGSTIYVNRVAAATRGSAPRINYMLVIRGSRTGLAFYPAGSRVRTSGRICLPPNAGYLTFQKEGGGLVTYGDGGCNRAIAEPSPGDDAIGAGNGP</sequence>
<dbReference type="RefSeq" id="WP_257594144.1">
    <property type="nucleotide sequence ID" value="NZ_JANKHH010000001.1"/>
</dbReference>
<protein>
    <submittedName>
        <fullName evidence="2">Uncharacterized protein</fullName>
    </submittedName>
</protein>
<gene>
    <name evidence="2" type="ORF">NSO95_00350</name>
</gene>
<reference evidence="2 3" key="1">
    <citation type="submission" date="2022-08" db="EMBL/GenBank/DDBJ databases">
        <title>Polyphasic taxonomy analysis of Qipengyuania sp.RS5-5.</title>
        <authorList>
            <person name="Xamxidin M."/>
            <person name="Wu M."/>
        </authorList>
    </citation>
    <scope>NUCLEOTIDE SEQUENCE [LARGE SCALE GENOMIC DNA]</scope>
    <source>
        <strain evidence="2 3">RS5-5</strain>
    </source>
</reference>
<evidence type="ECO:0000256" key="1">
    <source>
        <dbReference type="SAM" id="SignalP"/>
    </source>
</evidence>
<accession>A0ABT1XMA6</accession>
<dbReference type="Proteomes" id="UP001206067">
    <property type="component" value="Unassembled WGS sequence"/>
</dbReference>
<name>A0ABT1XMA6_9SPHN</name>
<comment type="caution">
    <text evidence="2">The sequence shown here is derived from an EMBL/GenBank/DDBJ whole genome shotgun (WGS) entry which is preliminary data.</text>
</comment>
<keyword evidence="1" id="KW-0732">Signal</keyword>
<dbReference type="EMBL" id="JANKHH010000001">
    <property type="protein sequence ID" value="MCR2832379.1"/>
    <property type="molecule type" value="Genomic_DNA"/>
</dbReference>
<feature type="chain" id="PRO_5047175481" evidence="1">
    <location>
        <begin position="23"/>
        <end position="281"/>
    </location>
</feature>
<organism evidence="2 3">
    <name type="scientific">Parerythrobacter lacustris</name>
    <dbReference type="NCBI Taxonomy" id="2969984"/>
    <lineage>
        <taxon>Bacteria</taxon>
        <taxon>Pseudomonadati</taxon>
        <taxon>Pseudomonadota</taxon>
        <taxon>Alphaproteobacteria</taxon>
        <taxon>Sphingomonadales</taxon>
        <taxon>Erythrobacteraceae</taxon>
        <taxon>Parerythrobacter</taxon>
    </lineage>
</organism>